<dbReference type="EMBL" id="JAUSUB010000026">
    <property type="protein sequence ID" value="MDQ0272673.1"/>
    <property type="molecule type" value="Genomic_DNA"/>
</dbReference>
<evidence type="ECO:0000256" key="1">
    <source>
        <dbReference type="ARBA" id="ARBA00022679"/>
    </source>
</evidence>
<feature type="domain" description="N-acetyltransferase" evidence="3">
    <location>
        <begin position="1"/>
        <end position="90"/>
    </location>
</feature>
<dbReference type="PROSITE" id="PS51186">
    <property type="entry name" value="GNAT"/>
    <property type="match status" value="1"/>
</dbReference>
<dbReference type="SUPFAM" id="SSF55729">
    <property type="entry name" value="Acyl-CoA N-acyltransferases (Nat)"/>
    <property type="match status" value="1"/>
</dbReference>
<dbReference type="Gene3D" id="3.40.630.30">
    <property type="match status" value="1"/>
</dbReference>
<dbReference type="InterPro" id="IPR000182">
    <property type="entry name" value="GNAT_dom"/>
</dbReference>
<keyword evidence="5" id="KW-1185">Reference proteome</keyword>
<dbReference type="PANTHER" id="PTHR43420">
    <property type="entry name" value="ACETYLTRANSFERASE"/>
    <property type="match status" value="1"/>
</dbReference>
<accession>A0ABU0AQJ3</accession>
<proteinExistence type="predicted"/>
<keyword evidence="2" id="KW-0012">Acyltransferase</keyword>
<evidence type="ECO:0000259" key="3">
    <source>
        <dbReference type="PROSITE" id="PS51186"/>
    </source>
</evidence>
<dbReference type="InterPro" id="IPR050680">
    <property type="entry name" value="YpeA/RimI_acetyltransf"/>
</dbReference>
<name>A0ABU0AQJ3_9BACI</name>
<dbReference type="InterPro" id="IPR016181">
    <property type="entry name" value="Acyl_CoA_acyltransferase"/>
</dbReference>
<comment type="caution">
    <text evidence="4">The sequence shown here is derived from an EMBL/GenBank/DDBJ whole genome shotgun (WGS) entry which is preliminary data.</text>
</comment>
<organism evidence="4 5">
    <name type="scientific">Cytobacillus purgationiresistens</name>
    <dbReference type="NCBI Taxonomy" id="863449"/>
    <lineage>
        <taxon>Bacteria</taxon>
        <taxon>Bacillati</taxon>
        <taxon>Bacillota</taxon>
        <taxon>Bacilli</taxon>
        <taxon>Bacillales</taxon>
        <taxon>Bacillaceae</taxon>
        <taxon>Cytobacillus</taxon>
    </lineage>
</organism>
<evidence type="ECO:0000313" key="4">
    <source>
        <dbReference type="EMBL" id="MDQ0272673.1"/>
    </source>
</evidence>
<sequence>MLEVRTGKLRYSGTISISIDEQWQNKGIGSRLLDALLELADLHLGLTRIELEVTSANSAAVHLYEKQGFEKEGLLSNGGFHDVIIMGRVL</sequence>
<evidence type="ECO:0000256" key="2">
    <source>
        <dbReference type="ARBA" id="ARBA00023315"/>
    </source>
</evidence>
<dbReference type="Proteomes" id="UP001238088">
    <property type="component" value="Unassembled WGS sequence"/>
</dbReference>
<dbReference type="PANTHER" id="PTHR43420:SF49">
    <property type="entry name" value="AMINO GROUP ACETYL TRANSFERASE"/>
    <property type="match status" value="1"/>
</dbReference>
<gene>
    <name evidence="4" type="ORF">J2S17_004566</name>
</gene>
<protein>
    <submittedName>
        <fullName evidence="4">RimJ/RimL family protein N-acetyltransferase</fullName>
    </submittedName>
</protein>
<reference evidence="4 5" key="1">
    <citation type="submission" date="2023-07" db="EMBL/GenBank/DDBJ databases">
        <title>Genomic Encyclopedia of Type Strains, Phase IV (KMG-IV): sequencing the most valuable type-strain genomes for metagenomic binning, comparative biology and taxonomic classification.</title>
        <authorList>
            <person name="Goeker M."/>
        </authorList>
    </citation>
    <scope>NUCLEOTIDE SEQUENCE [LARGE SCALE GENOMIC DNA]</scope>
    <source>
        <strain evidence="4 5">DSM 23494</strain>
    </source>
</reference>
<keyword evidence="1" id="KW-0808">Transferase</keyword>
<evidence type="ECO:0000313" key="5">
    <source>
        <dbReference type="Proteomes" id="UP001238088"/>
    </source>
</evidence>
<dbReference type="Pfam" id="PF00583">
    <property type="entry name" value="Acetyltransf_1"/>
    <property type="match status" value="1"/>
</dbReference>